<keyword evidence="1" id="KW-0732">Signal</keyword>
<evidence type="ECO:0000313" key="3">
    <source>
        <dbReference type="EMBL" id="MDR7378302.1"/>
    </source>
</evidence>
<dbReference type="RefSeq" id="WP_310374301.1">
    <property type="nucleotide sequence ID" value="NZ_JAVDXT010000002.1"/>
</dbReference>
<name>A0ABU2CAQ1_9BURK</name>
<dbReference type="InterPro" id="IPR012338">
    <property type="entry name" value="Beta-lactam/transpept-like"/>
</dbReference>
<dbReference type="Gene3D" id="3.40.710.10">
    <property type="entry name" value="DD-peptidase/beta-lactamase superfamily"/>
    <property type="match status" value="1"/>
</dbReference>
<dbReference type="Proteomes" id="UP001180487">
    <property type="component" value="Unassembled WGS sequence"/>
</dbReference>
<protein>
    <submittedName>
        <fullName evidence="3">CubicO group peptidase (Beta-lactamase class C family)</fullName>
    </submittedName>
</protein>
<dbReference type="Pfam" id="PF00144">
    <property type="entry name" value="Beta-lactamase"/>
    <property type="match status" value="1"/>
</dbReference>
<evidence type="ECO:0000256" key="1">
    <source>
        <dbReference type="SAM" id="SignalP"/>
    </source>
</evidence>
<dbReference type="PANTHER" id="PTHR43283:SF14">
    <property type="entry name" value="BLL8153 PROTEIN"/>
    <property type="match status" value="1"/>
</dbReference>
<keyword evidence="4" id="KW-1185">Reference proteome</keyword>
<sequence length="416" mass="44879">MPKKVHPQALLLAVLLASLGVRAAPDEDLLGQAAGYPAGRNLAQAYREPYMVGSFSAMDGLHPSCTLAPATQPVPLPQAATETDFRYRFAGRSWALDDYLQHQRATALLVLKDGAIMAERYSYGRDAGMRMLSNSMAKTVVALAIGKALEEGLIRSLNDSAATYAPALAGTLYGDTRIVHLLRMASGARYVEDYTPSDDRARFNAAVRRVGTAQAARTIAERADPEGQRFNYAGAQTDMLGLVLRGATGRSLCDYVAEKIWQPLGAETSAKWLLNPADGLELAAGGFNATVRDYARLGWMLANDGQAQGRAVLPRDYLLDMTEAARQPEAFRPGRMQNKGSSYFGYGFQVWLVPGSHRRFVLLGIHGQAILVDPDLKLVVVHTAVGKDAAGDASGSHLGAERDALFRGIVAHYGAW</sequence>
<proteinExistence type="predicted"/>
<dbReference type="EMBL" id="JAVDXT010000002">
    <property type="protein sequence ID" value="MDR7378302.1"/>
    <property type="molecule type" value="Genomic_DNA"/>
</dbReference>
<dbReference type="InterPro" id="IPR001466">
    <property type="entry name" value="Beta-lactam-related"/>
</dbReference>
<feature type="signal peptide" evidence="1">
    <location>
        <begin position="1"/>
        <end position="23"/>
    </location>
</feature>
<dbReference type="InterPro" id="IPR050789">
    <property type="entry name" value="Diverse_Enzym_Activities"/>
</dbReference>
<feature type="domain" description="Beta-lactamase-related" evidence="2">
    <location>
        <begin position="103"/>
        <end position="382"/>
    </location>
</feature>
<evidence type="ECO:0000259" key="2">
    <source>
        <dbReference type="Pfam" id="PF00144"/>
    </source>
</evidence>
<accession>A0ABU2CAQ1</accession>
<feature type="chain" id="PRO_5046392637" evidence="1">
    <location>
        <begin position="24"/>
        <end position="416"/>
    </location>
</feature>
<dbReference type="PANTHER" id="PTHR43283">
    <property type="entry name" value="BETA-LACTAMASE-RELATED"/>
    <property type="match status" value="1"/>
</dbReference>
<gene>
    <name evidence="3" type="ORF">J2X19_002981</name>
</gene>
<organism evidence="3 4">
    <name type="scientific">Rhodoferax ferrireducens</name>
    <dbReference type="NCBI Taxonomy" id="192843"/>
    <lineage>
        <taxon>Bacteria</taxon>
        <taxon>Pseudomonadati</taxon>
        <taxon>Pseudomonadota</taxon>
        <taxon>Betaproteobacteria</taxon>
        <taxon>Burkholderiales</taxon>
        <taxon>Comamonadaceae</taxon>
        <taxon>Rhodoferax</taxon>
    </lineage>
</organism>
<evidence type="ECO:0000313" key="4">
    <source>
        <dbReference type="Proteomes" id="UP001180487"/>
    </source>
</evidence>
<reference evidence="3 4" key="1">
    <citation type="submission" date="2023-07" db="EMBL/GenBank/DDBJ databases">
        <title>Sorghum-associated microbial communities from plants grown in Nebraska, USA.</title>
        <authorList>
            <person name="Schachtman D."/>
        </authorList>
    </citation>
    <scope>NUCLEOTIDE SEQUENCE [LARGE SCALE GENOMIC DNA]</scope>
    <source>
        <strain evidence="3 4">BE313</strain>
    </source>
</reference>
<dbReference type="SUPFAM" id="SSF56601">
    <property type="entry name" value="beta-lactamase/transpeptidase-like"/>
    <property type="match status" value="1"/>
</dbReference>
<comment type="caution">
    <text evidence="3">The sequence shown here is derived from an EMBL/GenBank/DDBJ whole genome shotgun (WGS) entry which is preliminary data.</text>
</comment>